<feature type="chain" id="PRO_5038157654" description="Thiol:disulfide interchange protein" evidence="7">
    <location>
        <begin position="20"/>
        <end position="268"/>
    </location>
</feature>
<dbReference type="Gene3D" id="3.10.450.70">
    <property type="entry name" value="Disulphide bond isomerase, DsbC/G, N-terminal"/>
    <property type="match status" value="1"/>
</dbReference>
<proteinExistence type="inferred from homology"/>
<name>A0A940X2A2_9GAMM</name>
<evidence type="ECO:0000256" key="1">
    <source>
        <dbReference type="ARBA" id="ARBA00004418"/>
    </source>
</evidence>
<dbReference type="SUPFAM" id="SSF54423">
    <property type="entry name" value="DsbC/DsbG N-terminal domain-like"/>
    <property type="match status" value="1"/>
</dbReference>
<keyword evidence="3 7" id="KW-0732">Signal</keyword>
<evidence type="ECO:0000259" key="9">
    <source>
        <dbReference type="Pfam" id="PF13098"/>
    </source>
</evidence>
<dbReference type="PROSITE" id="PS51257">
    <property type="entry name" value="PROKAR_LIPOPROTEIN"/>
    <property type="match status" value="1"/>
</dbReference>
<evidence type="ECO:0000313" key="11">
    <source>
        <dbReference type="Proteomes" id="UP000673447"/>
    </source>
</evidence>
<dbReference type="Pfam" id="PF10411">
    <property type="entry name" value="DsbC_N"/>
    <property type="match status" value="1"/>
</dbReference>
<comment type="function">
    <text evidence="7">Required for disulfide bond formation in some periplasmic proteins. Acts by transferring its disulfide bond to other proteins and is reduced in the process.</text>
</comment>
<dbReference type="CDD" id="cd03020">
    <property type="entry name" value="DsbA_DsbC_DsbG"/>
    <property type="match status" value="1"/>
</dbReference>
<feature type="signal peptide" evidence="7">
    <location>
        <begin position="1"/>
        <end position="19"/>
    </location>
</feature>
<evidence type="ECO:0000256" key="4">
    <source>
        <dbReference type="ARBA" id="ARBA00022764"/>
    </source>
</evidence>
<dbReference type="RefSeq" id="WP_210536334.1">
    <property type="nucleotide sequence ID" value="NZ_JAGKTC010000002.1"/>
</dbReference>
<dbReference type="PANTHER" id="PTHR35272:SF3">
    <property type="entry name" value="THIOL:DISULFIDE INTERCHANGE PROTEIN DSBC"/>
    <property type="match status" value="1"/>
</dbReference>
<feature type="domain" description="Thioredoxin-like fold" evidence="9">
    <location>
        <begin position="130"/>
        <end position="252"/>
    </location>
</feature>
<dbReference type="AlphaFoldDB" id="A0A940X2A2"/>
<dbReference type="InterPro" id="IPR012336">
    <property type="entry name" value="Thioredoxin-like_fold"/>
</dbReference>
<organism evidence="10 11">
    <name type="scientific">Pseudoxanthomonas helianthi</name>
    <dbReference type="NCBI Taxonomy" id="1453541"/>
    <lineage>
        <taxon>Bacteria</taxon>
        <taxon>Pseudomonadati</taxon>
        <taxon>Pseudomonadota</taxon>
        <taxon>Gammaproteobacteria</taxon>
        <taxon>Lysobacterales</taxon>
        <taxon>Lysobacteraceae</taxon>
        <taxon>Pseudoxanthomonas</taxon>
    </lineage>
</organism>
<keyword evidence="4 7" id="KW-0574">Periplasm</keyword>
<evidence type="ECO:0000256" key="2">
    <source>
        <dbReference type="ARBA" id="ARBA00009813"/>
    </source>
</evidence>
<reference evidence="10" key="2">
    <citation type="submission" date="2021-03" db="EMBL/GenBank/DDBJ databases">
        <authorList>
            <person name="Cao W."/>
        </authorList>
    </citation>
    <scope>NUCLEOTIDE SEQUENCE</scope>
    <source>
        <strain evidence="10">110414</strain>
    </source>
</reference>
<evidence type="ECO:0000256" key="7">
    <source>
        <dbReference type="RuleBase" id="RU364038"/>
    </source>
</evidence>
<dbReference type="InterPro" id="IPR033954">
    <property type="entry name" value="DiS-bond_Isoase_DsbC/G"/>
</dbReference>
<sequence length="268" mass="28335">MKSPLFLALFGAVSLSACAQSATNADKVAAPAGSVAATGADAVVRKALKGFNPQVDVDYIGAAPFAGFREVIAGGQVIYVSDDGKYLIVGNAMDIAKRTSVSENSPALTRYRADLMKSVPAADRIVFAPPNAKYTVNVFTDVECGYCRKLHSEIAEYNKQGIAVEYMAFPRMGLGSPDHKEMISVWCAANRQQALTEAKAGKPVPDRNCKNPVETEFNLGLRLGITGTPAVFTPDGKQIGGYLAPAQMRAVLDQLATDKPAATAGGMR</sequence>
<dbReference type="Gene3D" id="3.40.30.10">
    <property type="entry name" value="Glutaredoxin"/>
    <property type="match status" value="1"/>
</dbReference>
<feature type="domain" description="Disulphide bond isomerase DsbC/G N-terminal" evidence="8">
    <location>
        <begin position="36"/>
        <end position="103"/>
    </location>
</feature>
<protein>
    <recommendedName>
        <fullName evidence="7">Thiol:disulfide interchange protein</fullName>
    </recommendedName>
</protein>
<comment type="caution">
    <text evidence="10">The sequence shown here is derived from an EMBL/GenBank/DDBJ whole genome shotgun (WGS) entry which is preliminary data.</text>
</comment>
<keyword evidence="5" id="KW-1015">Disulfide bond</keyword>
<dbReference type="InterPro" id="IPR051470">
    <property type="entry name" value="Thiol:disulfide_interchange"/>
</dbReference>
<comment type="similarity">
    <text evidence="2 7">Belongs to the thioredoxin family. DsbC subfamily.</text>
</comment>
<keyword evidence="11" id="KW-1185">Reference proteome</keyword>
<dbReference type="GO" id="GO:0042597">
    <property type="term" value="C:periplasmic space"/>
    <property type="evidence" value="ECO:0007669"/>
    <property type="project" value="UniProtKB-SubCell"/>
</dbReference>
<comment type="subcellular location">
    <subcellularLocation>
        <location evidence="1 7">Periplasm</location>
    </subcellularLocation>
</comment>
<keyword evidence="6 7" id="KW-0676">Redox-active center</keyword>
<evidence type="ECO:0000313" key="10">
    <source>
        <dbReference type="EMBL" id="MBP3984455.1"/>
    </source>
</evidence>
<reference evidence="10" key="1">
    <citation type="journal article" date="2016" name="Int. J. Syst. Evol. Microbiol.">
        <title>Pseudoxanthomonas helianthi sp. nov., isolated from roots of Jerusalem artichoke (Helianthus tuberosus).</title>
        <authorList>
            <person name="Kittiwongwattana C."/>
            <person name="Thawai C."/>
        </authorList>
    </citation>
    <scope>NUCLEOTIDE SEQUENCE</scope>
    <source>
        <strain evidence="10">110414</strain>
    </source>
</reference>
<dbReference type="Proteomes" id="UP000673447">
    <property type="component" value="Unassembled WGS sequence"/>
</dbReference>
<evidence type="ECO:0000256" key="3">
    <source>
        <dbReference type="ARBA" id="ARBA00022729"/>
    </source>
</evidence>
<evidence type="ECO:0000256" key="6">
    <source>
        <dbReference type="ARBA" id="ARBA00023284"/>
    </source>
</evidence>
<evidence type="ECO:0000259" key="8">
    <source>
        <dbReference type="Pfam" id="PF10411"/>
    </source>
</evidence>
<dbReference type="InterPro" id="IPR009094">
    <property type="entry name" value="DiS-bond_isomerase_DsbC/G_N_sf"/>
</dbReference>
<dbReference type="InterPro" id="IPR036249">
    <property type="entry name" value="Thioredoxin-like_sf"/>
</dbReference>
<gene>
    <name evidence="10" type="ORF">J5837_08435</name>
</gene>
<dbReference type="SUPFAM" id="SSF52833">
    <property type="entry name" value="Thioredoxin-like"/>
    <property type="match status" value="1"/>
</dbReference>
<dbReference type="PANTHER" id="PTHR35272">
    <property type="entry name" value="THIOL:DISULFIDE INTERCHANGE PROTEIN DSBC-RELATED"/>
    <property type="match status" value="1"/>
</dbReference>
<dbReference type="InterPro" id="IPR018950">
    <property type="entry name" value="DiS-bond_isomerase_DsbC/G_N"/>
</dbReference>
<dbReference type="Pfam" id="PF13098">
    <property type="entry name" value="Thioredoxin_2"/>
    <property type="match status" value="1"/>
</dbReference>
<accession>A0A940X2A2</accession>
<dbReference type="EMBL" id="JAGKTC010000002">
    <property type="protein sequence ID" value="MBP3984455.1"/>
    <property type="molecule type" value="Genomic_DNA"/>
</dbReference>
<evidence type="ECO:0000256" key="5">
    <source>
        <dbReference type="ARBA" id="ARBA00023157"/>
    </source>
</evidence>